<reference evidence="1 2" key="1">
    <citation type="submission" date="2020-08" db="EMBL/GenBank/DDBJ databases">
        <title>Genomic Encyclopedia of Type Strains, Phase IV (KMG-IV): sequencing the most valuable type-strain genomes for metagenomic binning, comparative biology and taxonomic classification.</title>
        <authorList>
            <person name="Goeker M."/>
        </authorList>
    </citation>
    <scope>NUCLEOTIDE SEQUENCE [LARGE SCALE GENOMIC DNA]</scope>
    <source>
        <strain evidence="1 2">DSM 44197</strain>
    </source>
</reference>
<dbReference type="RefSeq" id="WP_182845776.1">
    <property type="nucleotide sequence ID" value="NZ_BAAALP010000072.1"/>
</dbReference>
<accession>A0A7W3LSU6</accession>
<dbReference type="EMBL" id="JACJIA010000007">
    <property type="protein sequence ID" value="MBA8953602.1"/>
    <property type="molecule type" value="Genomic_DNA"/>
</dbReference>
<evidence type="ECO:0000313" key="1">
    <source>
        <dbReference type="EMBL" id="MBA8953602.1"/>
    </source>
</evidence>
<comment type="caution">
    <text evidence="1">The sequence shown here is derived from an EMBL/GenBank/DDBJ whole genome shotgun (WGS) entry which is preliminary data.</text>
</comment>
<gene>
    <name evidence="1" type="ORF">HNR61_005255</name>
</gene>
<sequence length="191" mass="20873">MTTLADRFLPDPDFSETHQITVRVPPEVVWAAHRAGGVTLGRPARALIAARSLIARARNGRAQSDLPTGPGAFVALAEEAPREVVEGLVGQWWRFGASANRAEVDGPERFLDFAEPGYGKAVFCLRFLPSGDGTRIVTETRVTCTDAAARRAMGRYWLLIRPFSGLIRIMMLRDLAARARRLATTGGAETR</sequence>
<evidence type="ECO:0000313" key="2">
    <source>
        <dbReference type="Proteomes" id="UP000572680"/>
    </source>
</evidence>
<keyword evidence="2" id="KW-1185">Reference proteome</keyword>
<dbReference type="AlphaFoldDB" id="A0A7W3LSU6"/>
<protein>
    <recommendedName>
        <fullName evidence="3">DUF2867 domain-containing protein</fullName>
    </recommendedName>
</protein>
<name>A0A7W3LSU6_ACTNM</name>
<evidence type="ECO:0008006" key="3">
    <source>
        <dbReference type="Google" id="ProtNLM"/>
    </source>
</evidence>
<dbReference type="Proteomes" id="UP000572680">
    <property type="component" value="Unassembled WGS sequence"/>
</dbReference>
<proteinExistence type="predicted"/>
<organism evidence="1 2">
    <name type="scientific">Actinomadura namibiensis</name>
    <dbReference type="NCBI Taxonomy" id="182080"/>
    <lineage>
        <taxon>Bacteria</taxon>
        <taxon>Bacillati</taxon>
        <taxon>Actinomycetota</taxon>
        <taxon>Actinomycetes</taxon>
        <taxon>Streptosporangiales</taxon>
        <taxon>Thermomonosporaceae</taxon>
        <taxon>Actinomadura</taxon>
    </lineage>
</organism>